<dbReference type="Gene3D" id="3.40.50.720">
    <property type="entry name" value="NAD(P)-binding Rossmann-like Domain"/>
    <property type="match status" value="1"/>
</dbReference>
<dbReference type="InterPro" id="IPR036291">
    <property type="entry name" value="NAD(P)-bd_dom_sf"/>
</dbReference>
<sequence>MIFWHSLVFIFALEALLFCSVSSFHGHQTPFQQKTAIQPLTRSYMGESEDLAGLSEVEIRRRQRLKQKLAKSKSTKGDRVLDDFLGKKMGKGYVFYGAPTANLDDDEVAEMSRLGAEEALAEAPLKPNAILVLGATGATGQWVVLKLLDKGFNLRLFSRDLGRAEQAFGPDGANGDIFLGDAAAEEDLALAAAGAQAVVAVALGGRGFFGRPTFGQKEAEGVARLVSACRATGTVKKIVLMSETGASGARAEAEKALQNSGIDYSIVRASQLTDEPGGVQDIKISPAGAGGGGGGALSRMDAAEALVQALISDATSGVIFEAENTALPREAPRSYEEIDPTRAMELEIMEDIQQDEYWNDRFGQFSPQPTADE</sequence>
<protein>
    <recommendedName>
        <fullName evidence="2">NAD(P)-binding domain-containing protein</fullName>
    </recommendedName>
</protein>
<proteinExistence type="predicted"/>
<evidence type="ECO:0000313" key="3">
    <source>
        <dbReference type="EMBL" id="CAE0628138.1"/>
    </source>
</evidence>
<dbReference type="InterPro" id="IPR016040">
    <property type="entry name" value="NAD(P)-bd_dom"/>
</dbReference>
<evidence type="ECO:0000256" key="1">
    <source>
        <dbReference type="SAM" id="SignalP"/>
    </source>
</evidence>
<gene>
    <name evidence="3" type="ORF">HAKA00212_LOCUS6818</name>
</gene>
<dbReference type="SUPFAM" id="SSF51735">
    <property type="entry name" value="NAD(P)-binding Rossmann-fold domains"/>
    <property type="match status" value="1"/>
</dbReference>
<name>A0A6S9JRY6_HETAK</name>
<feature type="chain" id="PRO_5030159597" description="NAD(P)-binding domain-containing protein" evidence="1">
    <location>
        <begin position="24"/>
        <end position="373"/>
    </location>
</feature>
<keyword evidence="1" id="KW-0732">Signal</keyword>
<dbReference type="AlphaFoldDB" id="A0A6S9JRY6"/>
<organism evidence="3">
    <name type="scientific">Heterosigma akashiwo</name>
    <name type="common">Chromophytic alga</name>
    <name type="synonym">Heterosigma carterae</name>
    <dbReference type="NCBI Taxonomy" id="2829"/>
    <lineage>
        <taxon>Eukaryota</taxon>
        <taxon>Sar</taxon>
        <taxon>Stramenopiles</taxon>
        <taxon>Ochrophyta</taxon>
        <taxon>Raphidophyceae</taxon>
        <taxon>Chattonellales</taxon>
        <taxon>Chattonellaceae</taxon>
        <taxon>Heterosigma</taxon>
    </lineage>
</organism>
<dbReference type="PANTHER" id="PTHR15020">
    <property type="entry name" value="FLAVIN REDUCTASE-RELATED"/>
    <property type="match status" value="1"/>
</dbReference>
<feature type="signal peptide" evidence="1">
    <location>
        <begin position="1"/>
        <end position="23"/>
    </location>
</feature>
<feature type="domain" description="NAD(P)-binding" evidence="2">
    <location>
        <begin position="134"/>
        <end position="310"/>
    </location>
</feature>
<accession>A0A6S9JRY6</accession>
<reference evidence="3" key="1">
    <citation type="submission" date="2021-01" db="EMBL/GenBank/DDBJ databases">
        <authorList>
            <person name="Corre E."/>
            <person name="Pelletier E."/>
            <person name="Niang G."/>
            <person name="Scheremetjew M."/>
            <person name="Finn R."/>
            <person name="Kale V."/>
            <person name="Holt S."/>
            <person name="Cochrane G."/>
            <person name="Meng A."/>
            <person name="Brown T."/>
            <person name="Cohen L."/>
        </authorList>
    </citation>
    <scope>NUCLEOTIDE SEQUENCE</scope>
    <source>
        <strain evidence="3">CCMP3107</strain>
    </source>
</reference>
<dbReference type="Pfam" id="PF13460">
    <property type="entry name" value="NAD_binding_10"/>
    <property type="match status" value="1"/>
</dbReference>
<dbReference type="EMBL" id="HBIU01014660">
    <property type="protein sequence ID" value="CAE0628138.1"/>
    <property type="molecule type" value="Transcribed_RNA"/>
</dbReference>
<dbReference type="PANTHER" id="PTHR15020:SF11">
    <property type="entry name" value="OS06G0360300 PROTEIN"/>
    <property type="match status" value="1"/>
</dbReference>
<evidence type="ECO:0000259" key="2">
    <source>
        <dbReference type="Pfam" id="PF13460"/>
    </source>
</evidence>